<evidence type="ECO:0000313" key="10">
    <source>
        <dbReference type="Proteomes" id="UP001066276"/>
    </source>
</evidence>
<dbReference type="GO" id="GO:0004386">
    <property type="term" value="F:helicase activity"/>
    <property type="evidence" value="ECO:0007669"/>
    <property type="project" value="InterPro"/>
</dbReference>
<evidence type="ECO:0000259" key="8">
    <source>
        <dbReference type="PROSITE" id="PS51981"/>
    </source>
</evidence>
<feature type="region of interest" description="Disordered" evidence="7">
    <location>
        <begin position="943"/>
        <end position="974"/>
    </location>
</feature>
<evidence type="ECO:0000256" key="7">
    <source>
        <dbReference type="SAM" id="MobiDB-lite"/>
    </source>
</evidence>
<dbReference type="Pfam" id="PF13086">
    <property type="entry name" value="AAA_11"/>
    <property type="match status" value="1"/>
</dbReference>
<dbReference type="Gene3D" id="3.40.50.300">
    <property type="entry name" value="P-loop containing nucleotide triphosphate hydrolases"/>
    <property type="match status" value="3"/>
</dbReference>
<keyword evidence="4" id="KW-0863">Zinc-finger</keyword>
<feature type="compositionally biased region" description="Polar residues" evidence="7">
    <location>
        <begin position="1027"/>
        <end position="1037"/>
    </location>
</feature>
<organism evidence="9 10">
    <name type="scientific">Pleurodeles waltl</name>
    <name type="common">Iberian ribbed newt</name>
    <dbReference type="NCBI Taxonomy" id="8319"/>
    <lineage>
        <taxon>Eukaryota</taxon>
        <taxon>Metazoa</taxon>
        <taxon>Chordata</taxon>
        <taxon>Craniata</taxon>
        <taxon>Vertebrata</taxon>
        <taxon>Euteleostomi</taxon>
        <taxon>Amphibia</taxon>
        <taxon>Batrachia</taxon>
        <taxon>Caudata</taxon>
        <taxon>Salamandroidea</taxon>
        <taxon>Salamandridae</taxon>
        <taxon>Pleurodelinae</taxon>
        <taxon>Pleurodeles</taxon>
    </lineage>
</organism>
<dbReference type="CDD" id="cd18808">
    <property type="entry name" value="SF1_C_Upf1"/>
    <property type="match status" value="1"/>
</dbReference>
<dbReference type="CDD" id="cd17936">
    <property type="entry name" value="EEXXEc_NFX1"/>
    <property type="match status" value="1"/>
</dbReference>
<feature type="region of interest" description="Disordered" evidence="7">
    <location>
        <begin position="52"/>
        <end position="269"/>
    </location>
</feature>
<dbReference type="PANTHER" id="PTHR10887:SF341">
    <property type="entry name" value="NFX1-TYPE ZINC FINGER-CONTAINING PROTEIN 1"/>
    <property type="match status" value="1"/>
</dbReference>
<feature type="domain" description="RZ-type" evidence="8">
    <location>
        <begin position="1970"/>
        <end position="2039"/>
    </location>
</feature>
<evidence type="ECO:0000256" key="2">
    <source>
        <dbReference type="ARBA" id="ARBA00022490"/>
    </source>
</evidence>
<dbReference type="InterPro" id="IPR047187">
    <property type="entry name" value="SF1_C_Upf1"/>
</dbReference>
<reference evidence="9" key="1">
    <citation type="journal article" date="2022" name="bioRxiv">
        <title>Sequencing and chromosome-scale assembly of the giantPleurodeles waltlgenome.</title>
        <authorList>
            <person name="Brown T."/>
            <person name="Elewa A."/>
            <person name="Iarovenko S."/>
            <person name="Subramanian E."/>
            <person name="Araus A.J."/>
            <person name="Petzold A."/>
            <person name="Susuki M."/>
            <person name="Suzuki K.-i.T."/>
            <person name="Hayashi T."/>
            <person name="Toyoda A."/>
            <person name="Oliveira C."/>
            <person name="Osipova E."/>
            <person name="Leigh N.D."/>
            <person name="Simon A."/>
            <person name="Yun M.H."/>
        </authorList>
    </citation>
    <scope>NUCLEOTIDE SEQUENCE</scope>
    <source>
        <strain evidence="9">20211129_DDA</strain>
        <tissue evidence="9">Liver</tissue>
    </source>
</reference>
<dbReference type="InterPro" id="IPR027417">
    <property type="entry name" value="P-loop_NTPase"/>
</dbReference>
<dbReference type="PANTHER" id="PTHR10887">
    <property type="entry name" value="DNA2/NAM7 HELICASE FAMILY"/>
    <property type="match status" value="1"/>
</dbReference>
<dbReference type="InterPro" id="IPR041679">
    <property type="entry name" value="DNA2/NAM7-like_C"/>
</dbReference>
<evidence type="ECO:0000256" key="3">
    <source>
        <dbReference type="ARBA" id="ARBA00022723"/>
    </source>
</evidence>
<keyword evidence="3" id="KW-0479">Metal-binding</keyword>
<feature type="compositionally biased region" description="Acidic residues" evidence="7">
    <location>
        <begin position="952"/>
        <end position="974"/>
    </location>
</feature>
<dbReference type="InterPro" id="IPR057373">
    <property type="entry name" value="ZNFX1"/>
</dbReference>
<dbReference type="SUPFAM" id="SSF52540">
    <property type="entry name" value="P-loop containing nucleoside triphosphate hydrolases"/>
    <property type="match status" value="1"/>
</dbReference>
<dbReference type="CDD" id="cd06008">
    <property type="entry name" value="NF-X1-zinc-finger"/>
    <property type="match status" value="2"/>
</dbReference>
<evidence type="ECO:0000256" key="1">
    <source>
        <dbReference type="ARBA" id="ARBA00004496"/>
    </source>
</evidence>
<comment type="subcellular location">
    <subcellularLocation>
        <location evidence="1">Cytoplasm</location>
    </subcellularLocation>
</comment>
<feature type="compositionally biased region" description="Basic and acidic residues" evidence="7">
    <location>
        <begin position="107"/>
        <end position="118"/>
    </location>
</feature>
<dbReference type="Pfam" id="PF20173">
    <property type="entry name" value="ZnF_RZ-type"/>
    <property type="match status" value="1"/>
</dbReference>
<feature type="region of interest" description="Disordered" evidence="7">
    <location>
        <begin position="1016"/>
        <end position="1037"/>
    </location>
</feature>
<evidence type="ECO:0000256" key="5">
    <source>
        <dbReference type="ARBA" id="ARBA00022833"/>
    </source>
</evidence>
<name>A0AAV7P840_PLEWA</name>
<dbReference type="InterPro" id="IPR046439">
    <property type="entry name" value="ZF_RZ_dom"/>
</dbReference>
<dbReference type="PROSITE" id="PS51981">
    <property type="entry name" value="ZF_RZ"/>
    <property type="match status" value="1"/>
</dbReference>
<dbReference type="GO" id="GO:0005737">
    <property type="term" value="C:cytoplasm"/>
    <property type="evidence" value="ECO:0007669"/>
    <property type="project" value="UniProtKB-SubCell"/>
</dbReference>
<dbReference type="InterPro" id="IPR045055">
    <property type="entry name" value="DNA2/NAM7-like"/>
</dbReference>
<keyword evidence="2" id="KW-0963">Cytoplasm</keyword>
<dbReference type="FunFam" id="3.40.50.300:FF:001140">
    <property type="entry name" value="Zinc finger NFX1-type containing 1"/>
    <property type="match status" value="1"/>
</dbReference>
<dbReference type="EMBL" id="JANPWB010000011">
    <property type="protein sequence ID" value="KAJ1123279.1"/>
    <property type="molecule type" value="Genomic_DNA"/>
</dbReference>
<dbReference type="Pfam" id="PF25396">
    <property type="entry name" value="ZNFX1"/>
    <property type="match status" value="1"/>
</dbReference>
<keyword evidence="10" id="KW-1185">Reference proteome</keyword>
<dbReference type="GO" id="GO:0008270">
    <property type="term" value="F:zinc ion binding"/>
    <property type="evidence" value="ECO:0007669"/>
    <property type="project" value="UniProtKB-KW"/>
</dbReference>
<dbReference type="GO" id="GO:0002376">
    <property type="term" value="P:immune system process"/>
    <property type="evidence" value="ECO:0007669"/>
    <property type="project" value="UniProtKB-KW"/>
</dbReference>
<dbReference type="FunFam" id="3.40.50.300:FF:000742">
    <property type="entry name" value="NFX1-type zinc finger-containing protein 1"/>
    <property type="match status" value="1"/>
</dbReference>
<gene>
    <name evidence="9" type="ORF">NDU88_001752</name>
</gene>
<dbReference type="Proteomes" id="UP001066276">
    <property type="component" value="Chromosome 7"/>
</dbReference>
<proteinExistence type="predicted"/>
<dbReference type="Pfam" id="PF13087">
    <property type="entry name" value="AAA_12"/>
    <property type="match status" value="1"/>
</dbReference>
<sequence>MQITSKKQGISGPEGAMFCQAGVVIWDDIISDVTNRSLLSGAGRLIWGKETERHVQSARTGTGRPTPARGLKPNQAGRGFRDRGELRASGSPSRGGYRRRGAPGRAETNKVPKMDGNHPNRRPWQGPQHPPNGHRRVPGDRPDGGPPRRGNRGGFRPRGNPAGADQLQRHPPGADRLRGYPPGADQLRGNHPMGPPRGHPWPQFDPLVGPLQGDDGHNPLGRGPQPARRNHCGQGHNRGRGHRNGPENEGRREQYENHNGGRERRVHPQGNPCFQDAAQGHEQPQQVRRLGYKAVEELLDKDPSEVVITLASHSGLKELLSMQTIKPDFLELICQVLCKACSSKLDRQSIQHLLGILKDSNFLKMCLPQYIVGMMTEYLPARRHQYPVHIGNIVSLLQELVSVFPASSVQETSMLVSILPTSMNILRASGVDIGEKVEKSVEKIRANIQHLQQKRREGTLRVDTYTMLDSEDNGQDSYRTVTIYPTYNEIHKNDRPFLRPNMLCGRYESTSIYLDTHFRLLREDFVRPLREGIMELLESYEDQGLRKRRFDDIRIYFDTRIITPMCSYSGIVYKVQFNTQPLKFVRWQNSKRLIYGSLVCMSKDNFETFLLATVSNRDSEDLQHGIVQLRFEKSQELLADIQPSDSYLMVETTAYFEAYRHVLEGLQEIQEEDVPFQKYIVECNTDVAPPRYLRMGGTYDLTSLLESGSGADKAHVDPLCLHRSRTIDILHPGDWPSKEALHLDDSQMKALQLALTKELAVIQGPPGTGKTYVGLKIAQALLTNDHVWQINHRTFPVLVVCYTNHALDQFLEGIHSFLAKGIVRVGGRSNSEILKKFTLRELRSCRDFRRNLPQHLRRAFMDISSQLKQSEQKLLEGSQHLECTMLGVLHERYLEKHIEPVHWDSLINGLNDDMFYYQGGKQSMILEWLGLGVTVFTRNADNLQPGAQNAAGEEEEEEDEDSKEEEELIEVPEEADLLQADRVIEDEEDARPKRKKEEGVMNELADLLLAMKLEKQSPGGPAEQAQDEGQWQVQGNQTKKMKRKMKLELRKLNFMTEAEADDIRDLWSLDLKSRWRLYRYWLQKYQADIRRRIRLHEEDYQLATDRMAELRRQEDLCILREAKVIGMTTTGAAKYRQILQEVSPRIVIVEEAAEVLEAHTITTLSKACNHLILIGDHQQLRPSPNVYDLAKNFNLEVSLFERLIKVDFPFVRLNYQHRMRPEIARLLTPHIYEELTNHPSVLEYDMIKGVSSNLFFVEHDFPEHEIPDGRSHQNQHEAQFVVELCKYFLCQDYQPSQITILTTYTGQLFCLRKLMPAKTFAGVKVHVVDKYQGEENDIILLSLVRSNKEGKAGFLQISNRICVALSRAKKGLYCIGNMGMLGKIPLWSRIIHKLREQCQVGKALLLYCQNHPSTRTLVSKAADFRNVPEGGCSRPCEFRLPCGHVCTRACHPYDLEHKEFHCMKPCQKILCDIGHRCPQVCFEPCGDCVVEVQKIIRKCGHRQQVPCSMPVEDFCCQEPCKKLLRCGHACDKVCGEECEEQCPQKVTVTLKCGHTQQVKCWTKQDIDYGMPVKCNIQCHATLDCGHPCCGSCHTCYEGRFHEHCKHTCNRLLICSHECLEPCTECPPCQRMCENRCVHSQCKKKCGESCAHCVEPCEWSCRHHQCRKLCSEPCDRPPCNVPCSKILKCGHPCIGLCGEPCPTKCRVCNHDEITQIFFGFEDEPDARYVQLEDCKHIFEVTGFDLYMNSNGDDQETFIKLKVCPICQTPIRRNLRYSSLIKERLEEIEKVKVKLRGSAFEILENRQRLQSQLAKIKDIRRNVPMEYKMMEEKLMLTDLSLKDLECLENQMVFYERLGGLMSSMNKMDVDEKPRLRKRLADVQNWLEKPRIIFSKQELLDIQSELQRLTYLVDLLTRCKIAAGKINDTTQSEIKKLRQVLEATKRFTEDEERLVKAKLKDLKSVLPCSGLGISDDERVMIVAAMAIPQGHWFKCPNDHIYLITECGGAMEKSRCPECNAEIGGENHTLVQSNQLASEMDGARHAAWSEMANNMFNFDGLR</sequence>
<comment type="caution">
    <text evidence="9">The sequence shown here is derived from an EMBL/GenBank/DDBJ whole genome shotgun (WGS) entry which is preliminary data.</text>
</comment>
<dbReference type="GO" id="GO:0031048">
    <property type="term" value="P:regulatory ncRNA-mediated heterochromatin formation"/>
    <property type="evidence" value="ECO:0007669"/>
    <property type="project" value="TreeGrafter"/>
</dbReference>
<keyword evidence="6" id="KW-0391">Immunity</keyword>
<accession>A0AAV7P840</accession>
<evidence type="ECO:0000313" key="9">
    <source>
        <dbReference type="EMBL" id="KAJ1123279.1"/>
    </source>
</evidence>
<keyword evidence="5" id="KW-0862">Zinc</keyword>
<evidence type="ECO:0000256" key="6">
    <source>
        <dbReference type="ARBA" id="ARBA00022859"/>
    </source>
</evidence>
<feature type="compositionally biased region" description="Basic and acidic residues" evidence="7">
    <location>
        <begin position="244"/>
        <end position="263"/>
    </location>
</feature>
<dbReference type="InterPro" id="IPR041677">
    <property type="entry name" value="DNA2/NAM7_AAA_11"/>
</dbReference>
<evidence type="ECO:0000256" key="4">
    <source>
        <dbReference type="ARBA" id="ARBA00022771"/>
    </source>
</evidence>
<protein>
    <recommendedName>
        <fullName evidence="8">RZ-type domain-containing protein</fullName>
    </recommendedName>
</protein>
<dbReference type="GO" id="GO:0031380">
    <property type="term" value="C:nuclear RNA-directed RNA polymerase complex"/>
    <property type="evidence" value="ECO:0007669"/>
    <property type="project" value="TreeGrafter"/>
</dbReference>